<dbReference type="SMART" id="SM00345">
    <property type="entry name" value="HTH_GNTR"/>
    <property type="match status" value="1"/>
</dbReference>
<protein>
    <recommendedName>
        <fullName evidence="5">Trehalose operon repressor</fullName>
    </recommendedName>
</protein>
<dbReference type="PANTHER" id="PTHR44846">
    <property type="entry name" value="MANNOSYL-D-GLYCERATE TRANSPORT/METABOLISM SYSTEM REPRESSOR MNGR-RELATED"/>
    <property type="match status" value="1"/>
</dbReference>
<organism evidence="7 8">
    <name type="scientific">Paenibacillus terrae</name>
    <dbReference type="NCBI Taxonomy" id="159743"/>
    <lineage>
        <taxon>Bacteria</taxon>
        <taxon>Bacillati</taxon>
        <taxon>Bacillota</taxon>
        <taxon>Bacilli</taxon>
        <taxon>Bacillales</taxon>
        <taxon>Paenibacillaceae</taxon>
        <taxon>Paenibacillus</taxon>
    </lineage>
</organism>
<dbReference type="PROSITE" id="PS50949">
    <property type="entry name" value="HTH_GNTR"/>
    <property type="match status" value="1"/>
</dbReference>
<dbReference type="PRINTS" id="PR00035">
    <property type="entry name" value="HTHGNTR"/>
</dbReference>
<dbReference type="InterPro" id="IPR028978">
    <property type="entry name" value="Chorismate_lyase_/UTRA_dom_sf"/>
</dbReference>
<dbReference type="EMBL" id="PNXQ01000016">
    <property type="protein sequence ID" value="TKH41371.1"/>
    <property type="molecule type" value="Genomic_DNA"/>
</dbReference>
<dbReference type="InterPro" id="IPR036390">
    <property type="entry name" value="WH_DNA-bd_sf"/>
</dbReference>
<proteinExistence type="predicted"/>
<dbReference type="RefSeq" id="WP_137063049.1">
    <property type="nucleotide sequence ID" value="NZ_PNXQ01000016.1"/>
</dbReference>
<dbReference type="InterPro" id="IPR012770">
    <property type="entry name" value="TreR"/>
</dbReference>
<dbReference type="NCBIfam" id="TIGR02404">
    <property type="entry name" value="trehalos_R_Bsub"/>
    <property type="match status" value="1"/>
</dbReference>
<dbReference type="SUPFAM" id="SSF46785">
    <property type="entry name" value="Winged helix' DNA-binding domain"/>
    <property type="match status" value="1"/>
</dbReference>
<evidence type="ECO:0000313" key="8">
    <source>
        <dbReference type="Proteomes" id="UP000308114"/>
    </source>
</evidence>
<evidence type="ECO:0000256" key="4">
    <source>
        <dbReference type="ARBA" id="ARBA00023163"/>
    </source>
</evidence>
<comment type="caution">
    <text evidence="7">The sequence shown here is derived from an EMBL/GenBank/DDBJ whole genome shotgun (WGS) entry which is preliminary data.</text>
</comment>
<dbReference type="CDD" id="cd07377">
    <property type="entry name" value="WHTH_GntR"/>
    <property type="match status" value="1"/>
</dbReference>
<dbReference type="AlphaFoldDB" id="A0A4V5SPZ5"/>
<evidence type="ECO:0000259" key="6">
    <source>
        <dbReference type="PROSITE" id="PS50949"/>
    </source>
</evidence>
<dbReference type="Pfam" id="PF07702">
    <property type="entry name" value="UTRA"/>
    <property type="match status" value="1"/>
</dbReference>
<evidence type="ECO:0000256" key="3">
    <source>
        <dbReference type="ARBA" id="ARBA00023125"/>
    </source>
</evidence>
<dbReference type="FunFam" id="3.40.1410.10:FF:000008">
    <property type="entry name" value="Transcriptional regulator, GntR family"/>
    <property type="match status" value="1"/>
</dbReference>
<reference evidence="7 8" key="1">
    <citation type="submission" date="2018-01" db="EMBL/GenBank/DDBJ databases">
        <title>Bacillales members from the olive rhizosphere are effective biological control agents against Verticillium dahliae.</title>
        <authorList>
            <person name="Gomez-Lama C."/>
            <person name="Legarda G."/>
            <person name="Ruano-Rosa D."/>
            <person name="Pizarro-Tobias P."/>
            <person name="Valverde-Corredor A."/>
            <person name="Niqui J.L."/>
            <person name="Trivino J.C."/>
            <person name="Roca A."/>
            <person name="Mercado-Blanco J."/>
        </authorList>
    </citation>
    <scope>NUCLEOTIDE SEQUENCE [LARGE SCALE GENOMIC DNA]</scope>
    <source>
        <strain evidence="7 8">PIC167</strain>
    </source>
</reference>
<evidence type="ECO:0000313" key="7">
    <source>
        <dbReference type="EMBL" id="TKH41371.1"/>
    </source>
</evidence>
<name>A0A4V5SPZ5_9BACL</name>
<keyword evidence="4" id="KW-0804">Transcription</keyword>
<keyword evidence="2" id="KW-0805">Transcription regulation</keyword>
<keyword evidence="1" id="KW-0678">Repressor</keyword>
<dbReference type="Proteomes" id="UP000308114">
    <property type="component" value="Unassembled WGS sequence"/>
</dbReference>
<dbReference type="Gene3D" id="1.10.10.10">
    <property type="entry name" value="Winged helix-like DNA-binding domain superfamily/Winged helix DNA-binding domain"/>
    <property type="match status" value="1"/>
</dbReference>
<dbReference type="GO" id="GO:0003677">
    <property type="term" value="F:DNA binding"/>
    <property type="evidence" value="ECO:0007669"/>
    <property type="project" value="UniProtKB-UniRule"/>
</dbReference>
<sequence length="253" mass="29517">MTTNIFLQIYQDYLERIRAGELASGTKMPSENELAREYNTSRETVRKALHLLAQNGYIHKIKAKGSFVLDIGRMDFPVGGLVSFKEMSERIGRKSHTIVYENRLIPASDEIAGHLELDKHRHLVWEVIRAREIEDESVILDKDYFRSDIVPVLTREISSGSIYEYLENELHLQISYAKKVVSVEDASEEDQKLMDLNDYVHVVVVRNYVYLEDTSLFQYTESRHRLDKFQFVNFARRAHGEEKKSDISRNPVF</sequence>
<evidence type="ECO:0000256" key="2">
    <source>
        <dbReference type="ARBA" id="ARBA00023015"/>
    </source>
</evidence>
<dbReference type="PANTHER" id="PTHR44846:SF12">
    <property type="entry name" value="HTH-TYPE TRANSCRIPTIONAL REGULATOR TRER"/>
    <property type="match status" value="1"/>
</dbReference>
<dbReference type="Gene3D" id="3.40.1410.10">
    <property type="entry name" value="Chorismate lyase-like"/>
    <property type="match status" value="1"/>
</dbReference>
<dbReference type="GO" id="GO:0003700">
    <property type="term" value="F:DNA-binding transcription factor activity"/>
    <property type="evidence" value="ECO:0007669"/>
    <property type="project" value="UniProtKB-UniRule"/>
</dbReference>
<dbReference type="Pfam" id="PF00392">
    <property type="entry name" value="GntR"/>
    <property type="match status" value="1"/>
</dbReference>
<gene>
    <name evidence="7" type="primary">treR</name>
    <name evidence="7" type="ORF">C1I60_18445</name>
</gene>
<dbReference type="SUPFAM" id="SSF64288">
    <property type="entry name" value="Chorismate lyase-like"/>
    <property type="match status" value="1"/>
</dbReference>
<keyword evidence="3" id="KW-0238">DNA-binding</keyword>
<evidence type="ECO:0000256" key="5">
    <source>
        <dbReference type="NCBIfam" id="TIGR02404"/>
    </source>
</evidence>
<dbReference type="InterPro" id="IPR050679">
    <property type="entry name" value="Bact_HTH_transcr_reg"/>
</dbReference>
<dbReference type="InterPro" id="IPR011663">
    <property type="entry name" value="UTRA"/>
</dbReference>
<dbReference type="SMART" id="SM00866">
    <property type="entry name" value="UTRA"/>
    <property type="match status" value="1"/>
</dbReference>
<dbReference type="InterPro" id="IPR000524">
    <property type="entry name" value="Tscrpt_reg_HTH_GntR"/>
</dbReference>
<feature type="domain" description="HTH gntR-type" evidence="6">
    <location>
        <begin position="3"/>
        <end position="71"/>
    </location>
</feature>
<dbReference type="GO" id="GO:0045892">
    <property type="term" value="P:negative regulation of DNA-templated transcription"/>
    <property type="evidence" value="ECO:0007669"/>
    <property type="project" value="TreeGrafter"/>
</dbReference>
<dbReference type="InterPro" id="IPR036388">
    <property type="entry name" value="WH-like_DNA-bd_sf"/>
</dbReference>
<accession>A0A4V5SPZ5</accession>
<evidence type="ECO:0000256" key="1">
    <source>
        <dbReference type="ARBA" id="ARBA00022491"/>
    </source>
</evidence>